<feature type="compositionally biased region" description="Low complexity" evidence="1">
    <location>
        <begin position="1"/>
        <end position="23"/>
    </location>
</feature>
<evidence type="ECO:0000256" key="1">
    <source>
        <dbReference type="SAM" id="MobiDB-lite"/>
    </source>
</evidence>
<dbReference type="Proteomes" id="UP000636709">
    <property type="component" value="Unassembled WGS sequence"/>
</dbReference>
<evidence type="ECO:0000313" key="2">
    <source>
        <dbReference type="EMBL" id="KAF8727991.1"/>
    </source>
</evidence>
<reference evidence="2" key="1">
    <citation type="submission" date="2020-07" db="EMBL/GenBank/DDBJ databases">
        <title>Genome sequence and genetic diversity analysis of an under-domesticated orphan crop, white fonio (Digitaria exilis).</title>
        <authorList>
            <person name="Bennetzen J.L."/>
            <person name="Chen S."/>
            <person name="Ma X."/>
            <person name="Wang X."/>
            <person name="Yssel A.E.J."/>
            <person name="Chaluvadi S.R."/>
            <person name="Johnson M."/>
            <person name="Gangashetty P."/>
            <person name="Hamidou F."/>
            <person name="Sanogo M.D."/>
            <person name="Zwaenepoel A."/>
            <person name="Wallace J."/>
            <person name="Van De Peer Y."/>
            <person name="Van Deynze A."/>
        </authorList>
    </citation>
    <scope>NUCLEOTIDE SEQUENCE</scope>
    <source>
        <tissue evidence="2">Leaves</tissue>
    </source>
</reference>
<keyword evidence="3" id="KW-1185">Reference proteome</keyword>
<organism evidence="2 3">
    <name type="scientific">Digitaria exilis</name>
    <dbReference type="NCBI Taxonomy" id="1010633"/>
    <lineage>
        <taxon>Eukaryota</taxon>
        <taxon>Viridiplantae</taxon>
        <taxon>Streptophyta</taxon>
        <taxon>Embryophyta</taxon>
        <taxon>Tracheophyta</taxon>
        <taxon>Spermatophyta</taxon>
        <taxon>Magnoliopsida</taxon>
        <taxon>Liliopsida</taxon>
        <taxon>Poales</taxon>
        <taxon>Poaceae</taxon>
        <taxon>PACMAD clade</taxon>
        <taxon>Panicoideae</taxon>
        <taxon>Panicodae</taxon>
        <taxon>Paniceae</taxon>
        <taxon>Anthephorinae</taxon>
        <taxon>Digitaria</taxon>
    </lineage>
</organism>
<protein>
    <submittedName>
        <fullName evidence="2">Uncharacterized protein</fullName>
    </submittedName>
</protein>
<dbReference type="EMBL" id="JACEFO010001629">
    <property type="protein sequence ID" value="KAF8727991.1"/>
    <property type="molecule type" value="Genomic_DNA"/>
</dbReference>
<evidence type="ECO:0000313" key="3">
    <source>
        <dbReference type="Proteomes" id="UP000636709"/>
    </source>
</evidence>
<dbReference type="AlphaFoldDB" id="A0A835KFR9"/>
<feature type="region of interest" description="Disordered" evidence="1">
    <location>
        <begin position="1"/>
        <end position="49"/>
    </location>
</feature>
<feature type="compositionally biased region" description="Polar residues" evidence="1">
    <location>
        <begin position="39"/>
        <end position="48"/>
    </location>
</feature>
<sequence>MSFTTVGSTGTAAAPTTAPPASSHVRQVLQEHRPREISSAPTRRNASATHCRITLTDGGHVHVTRPVDTGDPTSPLLTVNASATHCRITLTDDMTQHGAPDYYSHSDAAISATRRWMNTQHSLRRVTITASPGTLHLARVDGGGGGRGVPWGGTSAGGIGCAEDLLTQCSPCAGVVEEEDAAHLQDGEPYAGEDVAVLGEQNLIGPISRAGSQGGNGVGGTCSRRWCARSAGDGEADLQQRKEETLMLRLRPGLFESRQGSLRTTRVV</sequence>
<gene>
    <name evidence="2" type="ORF">HU200_018564</name>
</gene>
<comment type="caution">
    <text evidence="2">The sequence shown here is derived from an EMBL/GenBank/DDBJ whole genome shotgun (WGS) entry which is preliminary data.</text>
</comment>
<dbReference type="OrthoDB" id="671519at2759"/>
<accession>A0A835KFR9</accession>
<proteinExistence type="predicted"/>
<name>A0A835KFR9_9POAL</name>